<comment type="caution">
    <text evidence="1">The sequence shown here is derived from an EMBL/GenBank/DDBJ whole genome shotgun (WGS) entry which is preliminary data.</text>
</comment>
<evidence type="ECO:0000313" key="2">
    <source>
        <dbReference type="Proteomes" id="UP000307720"/>
    </source>
</evidence>
<reference evidence="1" key="1">
    <citation type="submission" date="2019-04" db="EMBL/GenBank/DDBJ databases">
        <title>Microbes associate with the intestines of laboratory mice.</title>
        <authorList>
            <person name="Navarre W."/>
            <person name="Wong E."/>
            <person name="Huang K."/>
            <person name="Tropini C."/>
            <person name="Ng K."/>
            <person name="Yu B."/>
        </authorList>
    </citation>
    <scope>NUCLEOTIDE SEQUENCE</scope>
    <source>
        <strain evidence="1">NM72_1-8</strain>
    </source>
</reference>
<dbReference type="EMBL" id="SRZB01000021">
    <property type="protein sequence ID" value="TGX98154.1"/>
    <property type="molecule type" value="Genomic_DNA"/>
</dbReference>
<protein>
    <submittedName>
        <fullName evidence="1">Uncharacterized protein</fullName>
    </submittedName>
</protein>
<gene>
    <name evidence="1" type="ORF">E5357_10080</name>
</gene>
<accession>A0AC61QZZ4</accession>
<proteinExistence type="predicted"/>
<sequence length="399" mass="45564">MQQTTIEMFLNFLQEQNHTKGTVNSYVRLISDLEEPPETDNPRDLLSFIDNALSLKKAVLNRTSFASARASLSSFFFMKTGIHIKEYRKQCIPKDMYDPLMEQYGSYCRDFLHLTEPVTLAAIREVKAFMKILAPEPAKVDWSDFTADDIVAYLDAERSELRTASLGVTVTAIRRFFRFLEYNDQLVHHSILNLPLSVTAWSKGGSLPIILSAEQQKKLETYTFPKTPIGLRDRLILCCFTELGLRCSEVANLQMEDILWHSGTIIIRSTKTRSQRELPVSATLGKALEEYVMHARPKSLENKLFFKSERQMELPASTENIRSSIRRLYEKNGISGWHVGTHALRRTMGSRLYNAGNDMKTVADLLGHSSVSATKAYVRIDVDSLKKVTSSWPRRMNHE</sequence>
<name>A0AC61QZZ4_9FIRM</name>
<evidence type="ECO:0000313" key="1">
    <source>
        <dbReference type="EMBL" id="TGX98154.1"/>
    </source>
</evidence>
<dbReference type="Proteomes" id="UP000307720">
    <property type="component" value="Unassembled WGS sequence"/>
</dbReference>
<organism evidence="1 2">
    <name type="scientific">Hominisplanchenecus murintestinalis</name>
    <dbReference type="NCBI Taxonomy" id="2941517"/>
    <lineage>
        <taxon>Bacteria</taxon>
        <taxon>Bacillati</taxon>
        <taxon>Bacillota</taxon>
        <taxon>Clostridia</taxon>
        <taxon>Lachnospirales</taxon>
        <taxon>Lachnospiraceae</taxon>
        <taxon>Hominisplanchenecus</taxon>
    </lineage>
</organism>
<keyword evidence="2" id="KW-1185">Reference proteome</keyword>